<dbReference type="GO" id="GO:0004386">
    <property type="term" value="F:helicase activity"/>
    <property type="evidence" value="ECO:0007669"/>
    <property type="project" value="UniProtKB-KW"/>
</dbReference>
<keyword evidence="1" id="KW-0067">ATP-binding</keyword>
<reference evidence="1 2" key="1">
    <citation type="journal article" date="2021" name="Elife">
        <title>Chloroplast acquisition without the gene transfer in kleptoplastic sea slugs, Plakobranchus ocellatus.</title>
        <authorList>
            <person name="Maeda T."/>
            <person name="Takahashi S."/>
            <person name="Yoshida T."/>
            <person name="Shimamura S."/>
            <person name="Takaki Y."/>
            <person name="Nagai Y."/>
            <person name="Toyoda A."/>
            <person name="Suzuki Y."/>
            <person name="Arimoto A."/>
            <person name="Ishii H."/>
            <person name="Satoh N."/>
            <person name="Nishiyama T."/>
            <person name="Hasebe M."/>
            <person name="Maruyama T."/>
            <person name="Minagawa J."/>
            <person name="Obokata J."/>
            <person name="Shigenobu S."/>
        </authorList>
    </citation>
    <scope>NUCLEOTIDE SEQUENCE [LARGE SCALE GENOMIC DNA]</scope>
</reference>
<keyword evidence="1" id="KW-0378">Hydrolase</keyword>
<dbReference type="AlphaFoldDB" id="A0AAV3XVD7"/>
<keyword evidence="2" id="KW-1185">Reference proteome</keyword>
<name>A0AAV3XVD7_9GAST</name>
<proteinExistence type="predicted"/>
<comment type="caution">
    <text evidence="1">The sequence shown here is derived from an EMBL/GenBank/DDBJ whole genome shotgun (WGS) entry which is preliminary data.</text>
</comment>
<keyword evidence="1" id="KW-0347">Helicase</keyword>
<evidence type="ECO:0000313" key="1">
    <source>
        <dbReference type="EMBL" id="GFN73821.1"/>
    </source>
</evidence>
<sequence>MFTKDQIRPLSKLRIRLKETRGPKTFDDLRTVGGNLCPTYRHVCLQSGLLEDDNIHHLTLNEASISVSSKQMRQLFAVLLTICSPSNPMDSWTRHSISMSKDIAHDLGLDMNGNTVLNIVLAEIGDLALEMGGNQLMQYGPLRPMRDSAERAGVDYIEGKHLMILTEKRR</sequence>
<evidence type="ECO:0000313" key="2">
    <source>
        <dbReference type="Proteomes" id="UP000735302"/>
    </source>
</evidence>
<gene>
    <name evidence="1" type="ORF">PoB_000032700</name>
</gene>
<accession>A0AAV3XVD7</accession>
<organism evidence="1 2">
    <name type="scientific">Plakobranchus ocellatus</name>
    <dbReference type="NCBI Taxonomy" id="259542"/>
    <lineage>
        <taxon>Eukaryota</taxon>
        <taxon>Metazoa</taxon>
        <taxon>Spiralia</taxon>
        <taxon>Lophotrochozoa</taxon>
        <taxon>Mollusca</taxon>
        <taxon>Gastropoda</taxon>
        <taxon>Heterobranchia</taxon>
        <taxon>Euthyneura</taxon>
        <taxon>Panpulmonata</taxon>
        <taxon>Sacoglossa</taxon>
        <taxon>Placobranchoidea</taxon>
        <taxon>Plakobranchidae</taxon>
        <taxon>Plakobranchus</taxon>
    </lineage>
</organism>
<dbReference type="EMBL" id="BLXT01000031">
    <property type="protein sequence ID" value="GFN73821.1"/>
    <property type="molecule type" value="Genomic_DNA"/>
</dbReference>
<keyword evidence="1" id="KW-0547">Nucleotide-binding</keyword>
<dbReference type="Proteomes" id="UP000735302">
    <property type="component" value="Unassembled WGS sequence"/>
</dbReference>
<protein>
    <submittedName>
        <fullName evidence="1">ATP-dependent helicase</fullName>
    </submittedName>
</protein>